<protein>
    <submittedName>
        <fullName evidence="5">2-nitropropane dioxygenase NPD</fullName>
    </submittedName>
</protein>
<dbReference type="InterPro" id="IPR013785">
    <property type="entry name" value="Aldolase_TIM"/>
</dbReference>
<evidence type="ECO:0000313" key="5">
    <source>
        <dbReference type="EMBL" id="ACL63633.1"/>
    </source>
</evidence>
<dbReference type="GO" id="GO:0018580">
    <property type="term" value="F:nitronate monooxygenase activity"/>
    <property type="evidence" value="ECO:0007669"/>
    <property type="project" value="InterPro"/>
</dbReference>
<dbReference type="EMBL" id="CP001359">
    <property type="protein sequence ID" value="ACL63633.1"/>
    <property type="molecule type" value="Genomic_DNA"/>
</dbReference>
<dbReference type="PANTHER" id="PTHR32332:SF18">
    <property type="entry name" value="2-NITROPROPANE DIOXYGENASE"/>
    <property type="match status" value="1"/>
</dbReference>
<evidence type="ECO:0000313" key="6">
    <source>
        <dbReference type="Proteomes" id="UP000007089"/>
    </source>
</evidence>
<dbReference type="Pfam" id="PF03060">
    <property type="entry name" value="NMO"/>
    <property type="match status" value="1"/>
</dbReference>
<dbReference type="CDD" id="cd04730">
    <property type="entry name" value="NPD_like"/>
    <property type="match status" value="1"/>
</dbReference>
<reference evidence="5" key="1">
    <citation type="submission" date="2009-01" db="EMBL/GenBank/DDBJ databases">
        <title>Complete sequence of Anaeromyxobacter dehalogenans 2CP-1.</title>
        <authorList>
            <consortium name="US DOE Joint Genome Institute"/>
            <person name="Lucas S."/>
            <person name="Copeland A."/>
            <person name="Lapidus A."/>
            <person name="Glavina del Rio T."/>
            <person name="Dalin E."/>
            <person name="Tice H."/>
            <person name="Bruce D."/>
            <person name="Goodwin L."/>
            <person name="Pitluck S."/>
            <person name="Saunders E."/>
            <person name="Brettin T."/>
            <person name="Detter J.C."/>
            <person name="Han C."/>
            <person name="Larimer F."/>
            <person name="Land M."/>
            <person name="Hauser L."/>
            <person name="Kyrpides N."/>
            <person name="Ovchinnikova G."/>
            <person name="Beliaev A.S."/>
            <person name="Richardson P."/>
        </authorList>
    </citation>
    <scope>NUCLEOTIDE SEQUENCE</scope>
    <source>
        <strain evidence="5">2CP-1</strain>
    </source>
</reference>
<evidence type="ECO:0000256" key="4">
    <source>
        <dbReference type="SAM" id="MobiDB-lite"/>
    </source>
</evidence>
<evidence type="ECO:0000256" key="1">
    <source>
        <dbReference type="ARBA" id="ARBA00022630"/>
    </source>
</evidence>
<dbReference type="GO" id="GO:0051213">
    <property type="term" value="F:dioxygenase activity"/>
    <property type="evidence" value="ECO:0007669"/>
    <property type="project" value="UniProtKB-KW"/>
</dbReference>
<evidence type="ECO:0000256" key="2">
    <source>
        <dbReference type="ARBA" id="ARBA00022643"/>
    </source>
</evidence>
<name>B8J9T0_ANAD2</name>
<dbReference type="Gene3D" id="3.20.20.70">
    <property type="entry name" value="Aldolase class I"/>
    <property type="match status" value="1"/>
</dbReference>
<dbReference type="AlphaFoldDB" id="B8J9T0"/>
<keyword evidence="3" id="KW-0560">Oxidoreductase</keyword>
<dbReference type="RefSeq" id="WP_012631693.1">
    <property type="nucleotide sequence ID" value="NC_011891.1"/>
</dbReference>
<feature type="region of interest" description="Disordered" evidence="4">
    <location>
        <begin position="370"/>
        <end position="391"/>
    </location>
</feature>
<keyword evidence="1" id="KW-0285">Flavoprotein</keyword>
<organism evidence="5 6">
    <name type="scientific">Anaeromyxobacter dehalogenans (strain ATCC BAA-258 / DSM 21875 / 2CP-1)</name>
    <dbReference type="NCBI Taxonomy" id="455488"/>
    <lineage>
        <taxon>Bacteria</taxon>
        <taxon>Pseudomonadati</taxon>
        <taxon>Myxococcota</taxon>
        <taxon>Myxococcia</taxon>
        <taxon>Myxococcales</taxon>
        <taxon>Cystobacterineae</taxon>
        <taxon>Anaeromyxobacteraceae</taxon>
        <taxon>Anaeromyxobacter</taxon>
    </lineage>
</organism>
<evidence type="ECO:0000256" key="3">
    <source>
        <dbReference type="ARBA" id="ARBA00023002"/>
    </source>
</evidence>
<dbReference type="Proteomes" id="UP000007089">
    <property type="component" value="Chromosome"/>
</dbReference>
<proteinExistence type="predicted"/>
<accession>B8J9T0</accession>
<dbReference type="HOGENOM" id="CLU_038732_0_0_7"/>
<gene>
    <name evidence="5" type="ordered locus">A2cp1_0274</name>
</gene>
<sequence length="391" mass="41128">MTADATPVHPEETPAPFPRLDRAAIEALVRAGQRLLVQGGMGIHASDGLAGKVARHRGARLVGVGTISAVLKTPEQLRGEIRRARAEAPGGFVGVNLMAAINKDDFEALARVSIEEKVSFLVQGAGISREIVRWCREGGVPFCGIVSSGRLAAMYEKWGADFVVAEGAEAGGHIGDIGHPLPTLVDEVIAATSLPVIAAGGVDAADVSRFLAAGAAGVQMATRFLACSDGDVHPAFKQMHLAKREDDVVIITSCVKGMKARAVRNAFTERLARGEAVPPRSKLWWFGKDGYRGRRGSCIQCLGEGLCKARASGFKESFCITDALLEAAVHGDTEAGLFYTGQSITRIGERDASDLPRAAEILTDLEQRLADEARPSDAGSQARPAAVGAAA</sequence>
<keyword evidence="2" id="KW-0288">FMN</keyword>
<dbReference type="PANTHER" id="PTHR32332">
    <property type="entry name" value="2-NITROPROPANE DIOXYGENASE"/>
    <property type="match status" value="1"/>
</dbReference>
<dbReference type="KEGG" id="acp:A2cp1_0274"/>
<dbReference type="InterPro" id="IPR004136">
    <property type="entry name" value="NMO"/>
</dbReference>
<keyword evidence="5" id="KW-0223">Dioxygenase</keyword>
<keyword evidence="6" id="KW-1185">Reference proteome</keyword>
<dbReference type="SUPFAM" id="SSF51412">
    <property type="entry name" value="Inosine monophosphate dehydrogenase (IMPDH)"/>
    <property type="match status" value="1"/>
</dbReference>